<reference evidence="5" key="1">
    <citation type="journal article" date="2010" name="Nature">
        <title>The Amphimedon queenslandica genome and the evolution of animal complexity.</title>
        <authorList>
            <person name="Srivastava M."/>
            <person name="Simakov O."/>
            <person name="Chapman J."/>
            <person name="Fahey B."/>
            <person name="Gauthier M.E."/>
            <person name="Mitros T."/>
            <person name="Richards G.S."/>
            <person name="Conaco C."/>
            <person name="Dacre M."/>
            <person name="Hellsten U."/>
            <person name="Larroux C."/>
            <person name="Putnam N.H."/>
            <person name="Stanke M."/>
            <person name="Adamska M."/>
            <person name="Darling A."/>
            <person name="Degnan S.M."/>
            <person name="Oakley T.H."/>
            <person name="Plachetzki D.C."/>
            <person name="Zhai Y."/>
            <person name="Adamski M."/>
            <person name="Calcino A."/>
            <person name="Cummins S.F."/>
            <person name="Goodstein D.M."/>
            <person name="Harris C."/>
            <person name="Jackson D.J."/>
            <person name="Leys S.P."/>
            <person name="Shu S."/>
            <person name="Woodcroft B.J."/>
            <person name="Vervoort M."/>
            <person name="Kosik K.S."/>
            <person name="Manning G."/>
            <person name="Degnan B.M."/>
            <person name="Rokhsar D.S."/>
        </authorList>
    </citation>
    <scope>NUCLEOTIDE SEQUENCE [LARGE SCALE GENOMIC DNA]</scope>
</reference>
<name>A0A1X7TPG8_AMPQE</name>
<dbReference type="InterPro" id="IPR000571">
    <property type="entry name" value="Znf_CCCH"/>
</dbReference>
<feature type="domain" description="C3H1-type" evidence="3">
    <location>
        <begin position="311"/>
        <end position="339"/>
    </location>
</feature>
<dbReference type="InParanoid" id="A0A1X7TPG8"/>
<dbReference type="PROSITE" id="PS50103">
    <property type="entry name" value="ZF_C3H1"/>
    <property type="match status" value="1"/>
</dbReference>
<evidence type="ECO:0000259" key="3">
    <source>
        <dbReference type="PROSITE" id="PS50103"/>
    </source>
</evidence>
<dbReference type="EnsemblMetazoa" id="Aqu2.1.16740_001">
    <property type="protein sequence ID" value="Aqu2.1.16740_001"/>
    <property type="gene ID" value="Aqu2.1.16740"/>
</dbReference>
<evidence type="ECO:0000256" key="2">
    <source>
        <dbReference type="SAM" id="MobiDB-lite"/>
    </source>
</evidence>
<dbReference type="GO" id="GO:0008270">
    <property type="term" value="F:zinc ion binding"/>
    <property type="evidence" value="ECO:0007669"/>
    <property type="project" value="UniProtKB-KW"/>
</dbReference>
<feature type="zinc finger region" description="C3H1-type" evidence="1">
    <location>
        <begin position="311"/>
        <end position="339"/>
    </location>
</feature>
<dbReference type="EnsemblMetazoa" id="XM_020002974.1">
    <property type="protein sequence ID" value="XP_019858533.1"/>
    <property type="gene ID" value="LOC109586769"/>
</dbReference>
<protein>
    <recommendedName>
        <fullName evidence="3">C3H1-type domain-containing protein</fullName>
    </recommendedName>
</protein>
<keyword evidence="1" id="KW-0863">Zinc-finger</keyword>
<organism evidence="4">
    <name type="scientific">Amphimedon queenslandica</name>
    <name type="common">Sponge</name>
    <dbReference type="NCBI Taxonomy" id="400682"/>
    <lineage>
        <taxon>Eukaryota</taxon>
        <taxon>Metazoa</taxon>
        <taxon>Porifera</taxon>
        <taxon>Demospongiae</taxon>
        <taxon>Heteroscleromorpha</taxon>
        <taxon>Haplosclerida</taxon>
        <taxon>Niphatidae</taxon>
        <taxon>Amphimedon</taxon>
    </lineage>
</organism>
<dbReference type="KEGG" id="aqu:109586769"/>
<evidence type="ECO:0000313" key="5">
    <source>
        <dbReference type="Proteomes" id="UP000007879"/>
    </source>
</evidence>
<reference evidence="4" key="2">
    <citation type="submission" date="2017-05" db="UniProtKB">
        <authorList>
            <consortium name="EnsemblMetazoa"/>
        </authorList>
    </citation>
    <scope>IDENTIFICATION</scope>
</reference>
<keyword evidence="5" id="KW-1185">Reference proteome</keyword>
<feature type="compositionally biased region" description="Basic and acidic residues" evidence="2">
    <location>
        <begin position="1"/>
        <end position="11"/>
    </location>
</feature>
<keyword evidence="1" id="KW-0479">Metal-binding</keyword>
<proteinExistence type="predicted"/>
<evidence type="ECO:0000313" key="4">
    <source>
        <dbReference type="EnsemblMetazoa" id="Aqu2.1.16740_001"/>
    </source>
</evidence>
<feature type="compositionally biased region" description="Low complexity" evidence="2">
    <location>
        <begin position="26"/>
        <end position="51"/>
    </location>
</feature>
<sequence>MSTEGSRDGHSDPPTGGTGSRETDATRTPASGSGATGSGSSSGTARTLPSDSGGGDGTGPGGATGTRLSAEELRSITEAVIAAIHTSEASAPGTEGLPVDPSLTLSSGDLPLHSSAAMSAVKEIAATSLSVASTCLVDEGLPPIPTKLVEKIRRWEFIDLSLLLHDPSSKSEESLVQQQGSQIMIFQSVEQAQKRRKQITDIVSWIKAFSIYSAVLAAAEETTREEVVGLLAHMHLITQLSRDLAGGRWISYDSEFRAWAAAKGVRKWGELNIIIYGRCLPIWRTPGAPPSPSPPSSQLPSSKGLSSKRPKSSQKVCFQWNFSSVCERAESCRFSHACYYCGDPSHRGLDCGKRSRKERSATSSE</sequence>
<keyword evidence="1" id="KW-0862">Zinc</keyword>
<accession>A0A1X7TPG8</accession>
<gene>
    <name evidence="4" type="primary">109586769</name>
</gene>
<dbReference type="OrthoDB" id="5985771at2759"/>
<dbReference type="Proteomes" id="UP000007879">
    <property type="component" value="Unassembled WGS sequence"/>
</dbReference>
<dbReference type="AlphaFoldDB" id="A0A1X7TPG8"/>
<feature type="region of interest" description="Disordered" evidence="2">
    <location>
        <begin position="1"/>
        <end position="66"/>
    </location>
</feature>
<evidence type="ECO:0000256" key="1">
    <source>
        <dbReference type="PROSITE-ProRule" id="PRU00723"/>
    </source>
</evidence>
<feature type="compositionally biased region" description="Pro residues" evidence="2">
    <location>
        <begin position="287"/>
        <end position="297"/>
    </location>
</feature>
<dbReference type="PANTHER" id="PTHR35558">
    <property type="entry name" value="SGNH_HYDRO DOMAIN-CONTAINING PROTEIN"/>
    <property type="match status" value="1"/>
</dbReference>
<dbReference type="PANTHER" id="PTHR35558:SF1">
    <property type="entry name" value="ENDONUCLEASE_EXONUCLEASE_PHOSPHATASE DOMAIN-CONTAINING PROTEIN"/>
    <property type="match status" value="1"/>
</dbReference>
<feature type="compositionally biased region" description="Gly residues" evidence="2">
    <location>
        <begin position="52"/>
        <end position="64"/>
    </location>
</feature>
<feature type="region of interest" description="Disordered" evidence="2">
    <location>
        <begin position="287"/>
        <end position="309"/>
    </location>
</feature>